<evidence type="ECO:0000256" key="2">
    <source>
        <dbReference type="ARBA" id="ARBA00022679"/>
    </source>
</evidence>
<dbReference type="PANTHER" id="PTHR22883">
    <property type="entry name" value="ZINC FINGER DHHC DOMAIN CONTAINING PROTEIN"/>
    <property type="match status" value="1"/>
</dbReference>
<feature type="domain" description="Palmitoyltransferase DHHC" evidence="13">
    <location>
        <begin position="134"/>
        <end position="250"/>
    </location>
</feature>
<feature type="transmembrane region" description="Helical" evidence="12">
    <location>
        <begin position="51"/>
        <end position="72"/>
    </location>
</feature>
<evidence type="ECO:0000256" key="12">
    <source>
        <dbReference type="RuleBase" id="RU079119"/>
    </source>
</evidence>
<feature type="transmembrane region" description="Helical" evidence="12">
    <location>
        <begin position="178"/>
        <end position="197"/>
    </location>
</feature>
<comment type="domain">
    <text evidence="12">The DHHC domain is required for palmitoyltransferase activity.</text>
</comment>
<evidence type="ECO:0000256" key="9">
    <source>
        <dbReference type="ARBA" id="ARBA00023315"/>
    </source>
</evidence>
<feature type="transmembrane region" description="Helical" evidence="12">
    <location>
        <begin position="84"/>
        <end position="109"/>
    </location>
</feature>
<dbReference type="GO" id="GO:0019706">
    <property type="term" value="F:protein-cysteine S-palmitoyltransferase activity"/>
    <property type="evidence" value="ECO:0007669"/>
    <property type="project" value="UniProtKB-EC"/>
</dbReference>
<comment type="subcellular location">
    <subcellularLocation>
        <location evidence="1">Endoplasmic reticulum membrane</location>
        <topology evidence="1">Multi-pass membrane protein</topology>
    </subcellularLocation>
</comment>
<evidence type="ECO:0000256" key="5">
    <source>
        <dbReference type="ARBA" id="ARBA00022989"/>
    </source>
</evidence>
<evidence type="ECO:0000256" key="8">
    <source>
        <dbReference type="ARBA" id="ARBA00023288"/>
    </source>
</evidence>
<dbReference type="GO" id="GO:0005789">
    <property type="term" value="C:endoplasmic reticulum membrane"/>
    <property type="evidence" value="ECO:0007669"/>
    <property type="project" value="UniProtKB-SubCell"/>
</dbReference>
<keyword evidence="3 12" id="KW-0812">Transmembrane</keyword>
<dbReference type="OrthoDB" id="9909019at2759"/>
<evidence type="ECO:0000256" key="4">
    <source>
        <dbReference type="ARBA" id="ARBA00022824"/>
    </source>
</evidence>
<keyword evidence="6 12" id="KW-0472">Membrane</keyword>
<dbReference type="Proteomes" id="UP000510647">
    <property type="component" value="Chromosome 8"/>
</dbReference>
<accession>A0A7H9HZQ2</accession>
<feature type="transmembrane region" description="Helical" evidence="12">
    <location>
        <begin position="217"/>
        <end position="238"/>
    </location>
</feature>
<keyword evidence="9 12" id="KW-0012">Acyltransferase</keyword>
<keyword evidence="2 12" id="KW-0808">Transferase</keyword>
<dbReference type="EMBL" id="CP059274">
    <property type="protein sequence ID" value="QLQ82407.1"/>
    <property type="molecule type" value="Genomic_DNA"/>
</dbReference>
<evidence type="ECO:0000256" key="6">
    <source>
        <dbReference type="ARBA" id="ARBA00023136"/>
    </source>
</evidence>
<dbReference type="PROSITE" id="PS50216">
    <property type="entry name" value="DHHC"/>
    <property type="match status" value="1"/>
</dbReference>
<comment type="catalytic activity">
    <reaction evidence="11 12">
        <text>L-cysteinyl-[protein] + hexadecanoyl-CoA = S-hexadecanoyl-L-cysteinyl-[protein] + CoA</text>
        <dbReference type="Rhea" id="RHEA:36683"/>
        <dbReference type="Rhea" id="RHEA-COMP:10131"/>
        <dbReference type="Rhea" id="RHEA-COMP:11032"/>
        <dbReference type="ChEBI" id="CHEBI:29950"/>
        <dbReference type="ChEBI" id="CHEBI:57287"/>
        <dbReference type="ChEBI" id="CHEBI:57379"/>
        <dbReference type="ChEBI" id="CHEBI:74151"/>
        <dbReference type="EC" id="2.3.1.225"/>
    </reaction>
</comment>
<keyword evidence="8" id="KW-0449">Lipoprotein</keyword>
<evidence type="ECO:0000256" key="3">
    <source>
        <dbReference type="ARBA" id="ARBA00022692"/>
    </source>
</evidence>
<evidence type="ECO:0000256" key="11">
    <source>
        <dbReference type="ARBA" id="ARBA00048048"/>
    </source>
</evidence>
<dbReference type="AlphaFoldDB" id="A0A7H9HZQ2"/>
<name>A0A7H9HZQ2_9SACH</name>
<dbReference type="PANTHER" id="PTHR22883:SF489">
    <property type="entry name" value="PALMITOYLTRANSFERASE SWF1"/>
    <property type="match status" value="1"/>
</dbReference>
<dbReference type="EC" id="2.3.1.225" evidence="12"/>
<evidence type="ECO:0000259" key="13">
    <source>
        <dbReference type="Pfam" id="PF01529"/>
    </source>
</evidence>
<reference evidence="14 15" key="1">
    <citation type="submission" date="2020-06" db="EMBL/GenBank/DDBJ databases">
        <title>The yeast mating-type switching endonuclease HO is a domesticated member of an unorthodox homing genetic element family.</title>
        <authorList>
            <person name="Coughlan A.Y."/>
            <person name="Lombardi L."/>
            <person name="Braun-Galleani S."/>
            <person name="Martos A.R."/>
            <person name="Galeote V."/>
            <person name="Bigey F."/>
            <person name="Dequin S."/>
            <person name="Byrne K.P."/>
            <person name="Wolfe K.H."/>
        </authorList>
    </citation>
    <scope>NUCLEOTIDE SEQUENCE [LARGE SCALE GENOMIC DNA]</scope>
    <source>
        <strain evidence="14 15">CBS2947</strain>
    </source>
</reference>
<keyword evidence="4" id="KW-0256">Endoplasmic reticulum</keyword>
<keyword evidence="15" id="KW-1185">Reference proteome</keyword>
<dbReference type="InterPro" id="IPR001594">
    <property type="entry name" value="Palmitoyltrfase_DHHC"/>
</dbReference>
<dbReference type="GO" id="GO:0005794">
    <property type="term" value="C:Golgi apparatus"/>
    <property type="evidence" value="ECO:0007669"/>
    <property type="project" value="TreeGrafter"/>
</dbReference>
<evidence type="ECO:0000313" key="14">
    <source>
        <dbReference type="EMBL" id="QLQ82407.1"/>
    </source>
</evidence>
<evidence type="ECO:0000256" key="10">
    <source>
        <dbReference type="ARBA" id="ARBA00038463"/>
    </source>
</evidence>
<sequence>MGWFGAILLLTAALQVTVLLLSPFYKLKWPFSWYYIRIFKPLLQDDQRYRWKFYLVPCFYISLYGYILYVLVQQVLPTIQSRLWLIEKVVIIPILLLSTPILGLLSMLIPPETTTNHSPGSPDQYEPDGIIYHPGTICRTCHLTKPARSKHCNICQACILVADHHCIWVNNCIGKGNYVYFFAFLIANVTSLSYGFLRVLQISITSPNLHSRSTIIFMILCGTFAVICGVFTALQLQLVNDGMTTNEKDKWFTIQQFMKEQSLVKTPESQWFIRSAHNPTKFFSTNAYDNKAYTLKNYKLIRDPSQIPNVYDHGSCWQNLKRLCT</sequence>
<evidence type="ECO:0000256" key="1">
    <source>
        <dbReference type="ARBA" id="ARBA00004477"/>
    </source>
</evidence>
<dbReference type="GO" id="GO:0006612">
    <property type="term" value="P:protein targeting to membrane"/>
    <property type="evidence" value="ECO:0007669"/>
    <property type="project" value="TreeGrafter"/>
</dbReference>
<organism evidence="14 15">
    <name type="scientific">Torulaspora globosa</name>
    <dbReference type="NCBI Taxonomy" id="48254"/>
    <lineage>
        <taxon>Eukaryota</taxon>
        <taxon>Fungi</taxon>
        <taxon>Dikarya</taxon>
        <taxon>Ascomycota</taxon>
        <taxon>Saccharomycotina</taxon>
        <taxon>Saccharomycetes</taxon>
        <taxon>Saccharomycetales</taxon>
        <taxon>Saccharomycetaceae</taxon>
        <taxon>Torulaspora</taxon>
    </lineage>
</organism>
<gene>
    <name evidence="14" type="ORF">HG537_0H01690</name>
</gene>
<keyword evidence="5 12" id="KW-1133">Transmembrane helix</keyword>
<evidence type="ECO:0000313" key="15">
    <source>
        <dbReference type="Proteomes" id="UP000510647"/>
    </source>
</evidence>
<keyword evidence="7" id="KW-0564">Palmitate</keyword>
<protein>
    <recommendedName>
        <fullName evidence="12">Palmitoyltransferase</fullName>
        <ecNumber evidence="12">2.3.1.225</ecNumber>
    </recommendedName>
</protein>
<comment type="similarity">
    <text evidence="10">Belongs to the DHHC palmitoyltransferase family. SWF1 subfamily.</text>
</comment>
<dbReference type="Pfam" id="PF01529">
    <property type="entry name" value="DHHC"/>
    <property type="match status" value="1"/>
</dbReference>
<evidence type="ECO:0000256" key="7">
    <source>
        <dbReference type="ARBA" id="ARBA00023139"/>
    </source>
</evidence>
<proteinExistence type="inferred from homology"/>
<dbReference type="InterPro" id="IPR039859">
    <property type="entry name" value="PFA4/ZDH16/20/ERF2-like"/>
</dbReference>